<dbReference type="PANTHER" id="PTHR37984">
    <property type="entry name" value="PROTEIN CBG26694"/>
    <property type="match status" value="1"/>
</dbReference>
<protein>
    <recommendedName>
        <fullName evidence="1">Integrase catalytic domain-containing protein</fullName>
    </recommendedName>
</protein>
<dbReference type="InterPro" id="IPR001584">
    <property type="entry name" value="Integrase_cat-core"/>
</dbReference>
<evidence type="ECO:0000313" key="4">
    <source>
        <dbReference type="Proteomes" id="UP001454036"/>
    </source>
</evidence>
<dbReference type="PROSITE" id="PS50994">
    <property type="entry name" value="INTEGRASE"/>
    <property type="match status" value="1"/>
</dbReference>
<accession>A0AAV3Q942</accession>
<evidence type="ECO:0000259" key="1">
    <source>
        <dbReference type="PROSITE" id="PS50994"/>
    </source>
</evidence>
<evidence type="ECO:0000313" key="2">
    <source>
        <dbReference type="EMBL" id="GAA0158505.1"/>
    </source>
</evidence>
<dbReference type="PANTHER" id="PTHR37984:SF5">
    <property type="entry name" value="PROTEIN NYNRIN-LIKE"/>
    <property type="match status" value="1"/>
</dbReference>
<feature type="domain" description="Integrase catalytic" evidence="1">
    <location>
        <begin position="1"/>
        <end position="85"/>
    </location>
</feature>
<dbReference type="SUPFAM" id="SSF53098">
    <property type="entry name" value="Ribonuclease H-like"/>
    <property type="match status" value="1"/>
</dbReference>
<sequence>MKEIFTSFGVAQVLVTDNGTQFAVEKIEHLSAEVDIDHRTALVSYPQVKGQVELMNRADTSRVTNYDELANEHGLRLNLDLLEEK</sequence>
<dbReference type="Gene3D" id="3.30.420.10">
    <property type="entry name" value="Ribonuclease H-like superfamily/Ribonuclease H"/>
    <property type="match status" value="1"/>
</dbReference>
<gene>
    <name evidence="2" type="ORF">LIER_38665</name>
    <name evidence="3" type="ORF">LIER_38914</name>
</gene>
<dbReference type="EMBL" id="BAABME010019836">
    <property type="protein sequence ID" value="GAA0158505.1"/>
    <property type="molecule type" value="Genomic_DNA"/>
</dbReference>
<dbReference type="AlphaFoldDB" id="A0AAV3Q942"/>
<dbReference type="Proteomes" id="UP001454036">
    <property type="component" value="Unassembled WGS sequence"/>
</dbReference>
<proteinExistence type="predicted"/>
<evidence type="ECO:0000313" key="3">
    <source>
        <dbReference type="EMBL" id="GAA0159692.1"/>
    </source>
</evidence>
<dbReference type="EMBL" id="BAABME010020193">
    <property type="protein sequence ID" value="GAA0159692.1"/>
    <property type="molecule type" value="Genomic_DNA"/>
</dbReference>
<keyword evidence="4" id="KW-1185">Reference proteome</keyword>
<dbReference type="GO" id="GO:0015074">
    <property type="term" value="P:DNA integration"/>
    <property type="evidence" value="ECO:0007669"/>
    <property type="project" value="InterPro"/>
</dbReference>
<organism evidence="3 4">
    <name type="scientific">Lithospermum erythrorhizon</name>
    <name type="common">Purple gromwell</name>
    <name type="synonym">Lithospermum officinale var. erythrorhizon</name>
    <dbReference type="NCBI Taxonomy" id="34254"/>
    <lineage>
        <taxon>Eukaryota</taxon>
        <taxon>Viridiplantae</taxon>
        <taxon>Streptophyta</taxon>
        <taxon>Embryophyta</taxon>
        <taxon>Tracheophyta</taxon>
        <taxon>Spermatophyta</taxon>
        <taxon>Magnoliopsida</taxon>
        <taxon>eudicotyledons</taxon>
        <taxon>Gunneridae</taxon>
        <taxon>Pentapetalae</taxon>
        <taxon>asterids</taxon>
        <taxon>lamiids</taxon>
        <taxon>Boraginales</taxon>
        <taxon>Boraginaceae</taxon>
        <taxon>Boraginoideae</taxon>
        <taxon>Lithospermeae</taxon>
        <taxon>Lithospermum</taxon>
    </lineage>
</organism>
<reference evidence="3 4" key="1">
    <citation type="submission" date="2024-01" db="EMBL/GenBank/DDBJ databases">
        <title>The complete chloroplast genome sequence of Lithospermum erythrorhizon: insights into the phylogenetic relationship among Boraginaceae species and the maternal lineages of purple gromwells.</title>
        <authorList>
            <person name="Okada T."/>
            <person name="Watanabe K."/>
        </authorList>
    </citation>
    <scope>NUCLEOTIDE SEQUENCE [LARGE SCALE GENOMIC DNA]</scope>
</reference>
<dbReference type="InterPro" id="IPR012337">
    <property type="entry name" value="RNaseH-like_sf"/>
</dbReference>
<comment type="caution">
    <text evidence="3">The sequence shown here is derived from an EMBL/GenBank/DDBJ whole genome shotgun (WGS) entry which is preliminary data.</text>
</comment>
<dbReference type="GO" id="GO:0003676">
    <property type="term" value="F:nucleic acid binding"/>
    <property type="evidence" value="ECO:0007669"/>
    <property type="project" value="InterPro"/>
</dbReference>
<dbReference type="InterPro" id="IPR036397">
    <property type="entry name" value="RNaseH_sf"/>
</dbReference>
<name>A0AAV3Q942_LITER</name>
<dbReference type="InterPro" id="IPR050951">
    <property type="entry name" value="Retrovirus_Pol_polyprotein"/>
</dbReference>